<dbReference type="EMBL" id="AC006429">
    <property type="protein sequence ID" value="AAD26916.1"/>
    <property type="molecule type" value="Genomic_DNA"/>
</dbReference>
<sequence length="151" mass="16946">MLHICVDFSQVDASRHQQTTRPRGRVEDLSTSRHHSTPWSSTTWTTTRSHYSTPWSSIITSTTSPSLDHTTQPRGRVPSSPSLDHSTTKPSTTIPITRLHTRLPASESSPFCTQPDTRAEGRKEDSSLSLDHSLDHLGRVPFLIRRNTTSF</sequence>
<organism evidence="2">
    <name type="scientific">Arabidopsis thaliana</name>
    <name type="common">Mouse-ear cress</name>
    <dbReference type="NCBI Taxonomy" id="3702"/>
    <lineage>
        <taxon>Eukaryota</taxon>
        <taxon>Viridiplantae</taxon>
        <taxon>Streptophyta</taxon>
        <taxon>Embryophyta</taxon>
        <taxon>Tracheophyta</taxon>
        <taxon>Spermatophyta</taxon>
        <taxon>Magnoliopsida</taxon>
        <taxon>eudicotyledons</taxon>
        <taxon>Gunneridae</taxon>
        <taxon>Pentapetalae</taxon>
        <taxon>rosids</taxon>
        <taxon>malvids</taxon>
        <taxon>Brassicales</taxon>
        <taxon>Brassicaceae</taxon>
        <taxon>Camelineae</taxon>
        <taxon>Arabidopsis</taxon>
    </lineage>
</organism>
<evidence type="ECO:0000256" key="1">
    <source>
        <dbReference type="SAM" id="MobiDB-lite"/>
    </source>
</evidence>
<reference evidence="2" key="3">
    <citation type="submission" date="2002-02" db="EMBL/GenBank/DDBJ databases">
        <authorList>
            <person name="Town C.D."/>
            <person name="Kaul S."/>
        </authorList>
    </citation>
    <scope>NUCLEOTIDE SEQUENCE</scope>
</reference>
<proteinExistence type="predicted"/>
<feature type="compositionally biased region" description="Basic and acidic residues" evidence="1">
    <location>
        <begin position="117"/>
        <end position="127"/>
    </location>
</feature>
<accession>Q9SKH5</accession>
<feature type="compositionally biased region" description="Low complexity" evidence="1">
    <location>
        <begin position="37"/>
        <end position="66"/>
    </location>
</feature>
<feature type="compositionally biased region" description="Polar residues" evidence="1">
    <location>
        <begin position="106"/>
        <end position="116"/>
    </location>
</feature>
<dbReference type="AlphaFoldDB" id="Q9SKH5"/>
<reference key="1">
    <citation type="journal article" date="1999" name="Nature">
        <title>Sequence and analysis of chromosome 2 of the plant Arabidopsis thaliana.</title>
        <authorList>
            <person name="Lin X."/>
            <person name="Kaul S."/>
            <person name="Rounsley S."/>
            <person name="Shea T.P."/>
            <person name="Benito M.I."/>
            <person name="Town C.D."/>
            <person name="Fujii C.Y."/>
            <person name="Mason T."/>
            <person name="Bowman C.L."/>
            <person name="Barnstead M."/>
            <person name="Feldblyum T.V."/>
            <person name="Buell C.R."/>
            <person name="Ketchum K.A."/>
            <person name="Lee J."/>
            <person name="Ronning C.M."/>
            <person name="Koo H.L."/>
            <person name="Moffat K.S."/>
            <person name="Cronin L.A."/>
            <person name="Shen M."/>
            <person name="Pai G."/>
            <person name="Van Aken S."/>
            <person name="Umayam L."/>
            <person name="Tallon L.J."/>
            <person name="Gill J.E."/>
            <person name="Adams M.D."/>
            <person name="Carrera A.J."/>
            <person name="Creasy T.H."/>
            <person name="Goodman H.M."/>
            <person name="Somerville C.R."/>
            <person name="Copenhaver G.P."/>
            <person name="Preuss D."/>
            <person name="Nierman W.C."/>
            <person name="White O."/>
            <person name="Eisen J.A."/>
            <person name="Salzberg S.L."/>
            <person name="Fraser C.M."/>
            <person name="Venter J.C."/>
        </authorList>
    </citation>
    <scope>NUCLEOTIDE SEQUENCE [LARGE SCALE GENOMIC DNA]</scope>
    <source>
        <strain>cv. Columbia</strain>
    </source>
</reference>
<feature type="compositionally biased region" description="Polar residues" evidence="1">
    <location>
        <begin position="67"/>
        <end position="85"/>
    </location>
</feature>
<feature type="region of interest" description="Disordered" evidence="1">
    <location>
        <begin position="12"/>
        <end position="127"/>
    </location>
</feature>
<dbReference type="PIR" id="D84495">
    <property type="entry name" value="D84495"/>
</dbReference>
<name>Q9SKH5_ARATH</name>
<feature type="compositionally biased region" description="Low complexity" evidence="1">
    <location>
        <begin position="88"/>
        <end position="97"/>
    </location>
</feature>
<reference evidence="2" key="2">
    <citation type="submission" date="2000-03" db="EMBL/GenBank/DDBJ databases">
        <authorList>
            <person name="Lin X."/>
            <person name="Kaul S."/>
            <person name="Shea T.P."/>
            <person name="Fujii C.Y."/>
            <person name="Shen M."/>
            <person name="VanAken S.E."/>
            <person name="Barnstead M.E."/>
            <person name="Mason T.M."/>
            <person name="Bowman C.L."/>
            <person name="Ronning C.M."/>
            <person name="Benito M.-I."/>
            <person name="Carrera A.J."/>
            <person name="Creasy T.H."/>
            <person name="Buell C.R."/>
            <person name="Town C.D."/>
            <person name="Nierman W.C."/>
            <person name="Fraser C.M."/>
            <person name="Venter J.C."/>
        </authorList>
    </citation>
    <scope>NUCLEOTIDE SEQUENCE</scope>
</reference>
<evidence type="ECO:0000313" key="2">
    <source>
        <dbReference type="EMBL" id="AAD26916.1"/>
    </source>
</evidence>
<protein>
    <submittedName>
        <fullName evidence="2">Uncharacterized protein At2g11090</fullName>
    </submittedName>
</protein>